<dbReference type="Proteomes" id="UP000183287">
    <property type="component" value="Unassembled WGS sequence"/>
</dbReference>
<evidence type="ECO:0000313" key="3">
    <source>
        <dbReference type="Proteomes" id="UP000183287"/>
    </source>
</evidence>
<feature type="transmembrane region" description="Helical" evidence="1">
    <location>
        <begin position="12"/>
        <end position="33"/>
    </location>
</feature>
<keyword evidence="1" id="KW-1133">Transmembrane helix</keyword>
<reference evidence="3" key="1">
    <citation type="submission" date="2016-10" db="EMBL/GenBank/DDBJ databases">
        <authorList>
            <person name="Varghese N."/>
            <person name="Submissions S."/>
        </authorList>
    </citation>
    <scope>NUCLEOTIDE SEQUENCE [LARGE SCALE GENOMIC DNA]</scope>
    <source>
        <strain evidence="3">Nm44</strain>
    </source>
</reference>
<name>A0A1I4P089_9PROT</name>
<dbReference type="AlphaFoldDB" id="A0A1I4P089"/>
<organism evidence="2 3">
    <name type="scientific">Nitrosomonas communis</name>
    <dbReference type="NCBI Taxonomy" id="44574"/>
    <lineage>
        <taxon>Bacteria</taxon>
        <taxon>Pseudomonadati</taxon>
        <taxon>Pseudomonadota</taxon>
        <taxon>Betaproteobacteria</taxon>
        <taxon>Nitrosomonadales</taxon>
        <taxon>Nitrosomonadaceae</taxon>
        <taxon>Nitrosomonas</taxon>
    </lineage>
</organism>
<keyword evidence="1" id="KW-0472">Membrane</keyword>
<gene>
    <name evidence="2" type="ORF">SAMN05421863_101747</name>
</gene>
<evidence type="ECO:0000256" key="1">
    <source>
        <dbReference type="SAM" id="Phobius"/>
    </source>
</evidence>
<keyword evidence="3" id="KW-1185">Reference proteome</keyword>
<proteinExistence type="predicted"/>
<sequence length="84" mass="9160">MRLIPNPNRKVNNLYINIIYLQIVTLSLIAVYIKNWNYALLFGLHQAGYIVNALKNISPTPAAALLLRQAVAESARAGVAAAAN</sequence>
<keyword evidence="1" id="KW-0812">Transmembrane</keyword>
<evidence type="ECO:0000313" key="2">
    <source>
        <dbReference type="EMBL" id="SFM21182.1"/>
    </source>
</evidence>
<dbReference type="EMBL" id="FOUB01000017">
    <property type="protein sequence ID" value="SFM21182.1"/>
    <property type="molecule type" value="Genomic_DNA"/>
</dbReference>
<protein>
    <submittedName>
        <fullName evidence="2">Uncharacterized protein</fullName>
    </submittedName>
</protein>
<accession>A0A1I4P089</accession>